<dbReference type="SUPFAM" id="SSF48452">
    <property type="entry name" value="TPR-like"/>
    <property type="match status" value="1"/>
</dbReference>
<dbReference type="CDD" id="cd08977">
    <property type="entry name" value="SusD"/>
    <property type="match status" value="1"/>
</dbReference>
<dbReference type="Pfam" id="PF14322">
    <property type="entry name" value="SusD-like_3"/>
    <property type="match status" value="1"/>
</dbReference>
<organism evidence="8 9">
    <name type="scientific">Dyadobacter beijingensis</name>
    <dbReference type="NCBI Taxonomy" id="365489"/>
    <lineage>
        <taxon>Bacteria</taxon>
        <taxon>Pseudomonadati</taxon>
        <taxon>Bacteroidota</taxon>
        <taxon>Cytophagia</taxon>
        <taxon>Cytophagales</taxon>
        <taxon>Spirosomataceae</taxon>
        <taxon>Dyadobacter</taxon>
    </lineage>
</organism>
<evidence type="ECO:0000256" key="4">
    <source>
        <dbReference type="ARBA" id="ARBA00023136"/>
    </source>
</evidence>
<protein>
    <submittedName>
        <fullName evidence="8">Membrane protein</fullName>
    </submittedName>
</protein>
<dbReference type="Pfam" id="PF07980">
    <property type="entry name" value="SusD_RagB"/>
    <property type="match status" value="1"/>
</dbReference>
<feature type="domain" description="RagB/SusD" evidence="6">
    <location>
        <begin position="334"/>
        <end position="490"/>
    </location>
</feature>
<evidence type="ECO:0000259" key="7">
    <source>
        <dbReference type="Pfam" id="PF14322"/>
    </source>
</evidence>
<keyword evidence="4" id="KW-0472">Membrane</keyword>
<name>A0ABQ2HYB5_9BACT</name>
<keyword evidence="9" id="KW-1185">Reference proteome</keyword>
<feature type="domain" description="SusD-like N-terminal" evidence="7">
    <location>
        <begin position="45"/>
        <end position="224"/>
    </location>
</feature>
<evidence type="ECO:0000313" key="9">
    <source>
        <dbReference type="Proteomes" id="UP000632339"/>
    </source>
</evidence>
<evidence type="ECO:0000256" key="2">
    <source>
        <dbReference type="ARBA" id="ARBA00006275"/>
    </source>
</evidence>
<gene>
    <name evidence="8" type="ORF">GCM10010967_28120</name>
</gene>
<evidence type="ECO:0000259" key="6">
    <source>
        <dbReference type="Pfam" id="PF07980"/>
    </source>
</evidence>
<dbReference type="InterPro" id="IPR012944">
    <property type="entry name" value="SusD_RagB_dom"/>
</dbReference>
<evidence type="ECO:0000256" key="5">
    <source>
        <dbReference type="ARBA" id="ARBA00023237"/>
    </source>
</evidence>
<dbReference type="Proteomes" id="UP000632339">
    <property type="component" value="Unassembled WGS sequence"/>
</dbReference>
<evidence type="ECO:0000313" key="8">
    <source>
        <dbReference type="EMBL" id="GGM93378.1"/>
    </source>
</evidence>
<keyword evidence="3" id="KW-0732">Signal</keyword>
<comment type="caution">
    <text evidence="8">The sequence shown here is derived from an EMBL/GenBank/DDBJ whole genome shotgun (WGS) entry which is preliminary data.</text>
</comment>
<reference evidence="9" key="1">
    <citation type="journal article" date="2019" name="Int. J. Syst. Evol. Microbiol.">
        <title>The Global Catalogue of Microorganisms (GCM) 10K type strain sequencing project: providing services to taxonomists for standard genome sequencing and annotation.</title>
        <authorList>
            <consortium name="The Broad Institute Genomics Platform"/>
            <consortium name="The Broad Institute Genome Sequencing Center for Infectious Disease"/>
            <person name="Wu L."/>
            <person name="Ma J."/>
        </authorList>
    </citation>
    <scope>NUCLEOTIDE SEQUENCE [LARGE SCALE GENOMIC DNA]</scope>
    <source>
        <strain evidence="9">CGMCC 1.6375</strain>
    </source>
</reference>
<proteinExistence type="inferred from homology"/>
<evidence type="ECO:0000256" key="3">
    <source>
        <dbReference type="ARBA" id="ARBA00022729"/>
    </source>
</evidence>
<dbReference type="InterPro" id="IPR011990">
    <property type="entry name" value="TPR-like_helical_dom_sf"/>
</dbReference>
<accession>A0ABQ2HYB5</accession>
<sequence length="490" mass="54840">MHQDMNIAKHIKTGLMLMALGMAGCEDKLLNLTPESVLTPTNFYKNAADINQAVLGIYNSLQTRRQTDYLLMEVPADNLYMSANTTIAGSNDVDFLTVNADNALTAAFWNTTYNGIFRANAVLLNIDTPTNYAAGQKDQFIGEARFMRALYYFDLLRVFGGVPKVVDKISIGDAATLPKASEEEIYGLIIEDLTDAAAKLPARKSIATGRASKGAAMALLGKVYVYRQDWANAKTQLEKVINELDYKLVPDFASLWKLESEDNDEVIFTVKYVDGTNGQSLSTSYTPNGGLVGIADRGAETSLPSWSLMKKFETGDKRKAATVQEWWTSPAQPNAQPIYYPYVSKYAVKHSYGASGIDIPVLRYADIVLLYAETLFKLNDKANALVQLNKVRERAFGNATHNYKGTEATDFLDLILNERQLELAYEHERWFDLVRTRKYLTVMKQEERLYNYAAKTPVVVDLMPKEFMKVYPIPQAQIDLSSGLKQNNGY</sequence>
<dbReference type="Gene3D" id="1.25.40.390">
    <property type="match status" value="1"/>
</dbReference>
<keyword evidence="5" id="KW-0998">Cell outer membrane</keyword>
<comment type="similarity">
    <text evidence="2">Belongs to the SusD family.</text>
</comment>
<comment type="subcellular location">
    <subcellularLocation>
        <location evidence="1">Cell outer membrane</location>
    </subcellularLocation>
</comment>
<dbReference type="EMBL" id="BMLI01000001">
    <property type="protein sequence ID" value="GGM93378.1"/>
    <property type="molecule type" value="Genomic_DNA"/>
</dbReference>
<evidence type="ECO:0000256" key="1">
    <source>
        <dbReference type="ARBA" id="ARBA00004442"/>
    </source>
</evidence>
<dbReference type="InterPro" id="IPR033985">
    <property type="entry name" value="SusD-like_N"/>
</dbReference>